<accession>A0A1I4P2D6</accession>
<dbReference type="Gene3D" id="3.40.50.300">
    <property type="entry name" value="P-loop containing nucleotide triphosphate hydrolases"/>
    <property type="match status" value="1"/>
</dbReference>
<name>A0A1I4P2D6_9FIRM</name>
<gene>
    <name evidence="2" type="ORF">SAMN04490355_105634</name>
</gene>
<dbReference type="InterPro" id="IPR027417">
    <property type="entry name" value="P-loop_NTPase"/>
</dbReference>
<protein>
    <submittedName>
        <fullName evidence="2">AAA domain-containing protein</fullName>
    </submittedName>
</protein>
<dbReference type="RefSeq" id="WP_090942780.1">
    <property type="nucleotide sequence ID" value="NZ_FOTS01000056.1"/>
</dbReference>
<dbReference type="OrthoDB" id="9795626at2"/>
<dbReference type="EMBL" id="FOTS01000056">
    <property type="protein sequence ID" value="SFM21942.1"/>
    <property type="molecule type" value="Genomic_DNA"/>
</dbReference>
<dbReference type="GO" id="GO:0016887">
    <property type="term" value="F:ATP hydrolysis activity"/>
    <property type="evidence" value="ECO:0007669"/>
    <property type="project" value="InterPro"/>
</dbReference>
<dbReference type="AlphaFoldDB" id="A0A1I4P2D6"/>
<dbReference type="InterPro" id="IPR038729">
    <property type="entry name" value="Rad50/SbcC_AAA"/>
</dbReference>
<evidence type="ECO:0000259" key="1">
    <source>
        <dbReference type="Pfam" id="PF13476"/>
    </source>
</evidence>
<dbReference type="Proteomes" id="UP000199520">
    <property type="component" value="Unassembled WGS sequence"/>
</dbReference>
<evidence type="ECO:0000313" key="2">
    <source>
        <dbReference type="EMBL" id="SFM21942.1"/>
    </source>
</evidence>
<proteinExistence type="predicted"/>
<organism evidence="2 3">
    <name type="scientific">Pelosinus propionicus DSM 13327</name>
    <dbReference type="NCBI Taxonomy" id="1123291"/>
    <lineage>
        <taxon>Bacteria</taxon>
        <taxon>Bacillati</taxon>
        <taxon>Bacillota</taxon>
        <taxon>Negativicutes</taxon>
        <taxon>Selenomonadales</taxon>
        <taxon>Sporomusaceae</taxon>
        <taxon>Pelosinus</taxon>
    </lineage>
</organism>
<feature type="domain" description="Rad50/SbcC-type AAA" evidence="1">
    <location>
        <begin position="5"/>
        <end position="41"/>
    </location>
</feature>
<dbReference type="GO" id="GO:0006302">
    <property type="term" value="P:double-strand break repair"/>
    <property type="evidence" value="ECO:0007669"/>
    <property type="project" value="InterPro"/>
</dbReference>
<dbReference type="Pfam" id="PF13476">
    <property type="entry name" value="AAA_23"/>
    <property type="match status" value="1"/>
</dbReference>
<dbReference type="SUPFAM" id="SSF52540">
    <property type="entry name" value="P-loop containing nucleoside triphosphate hydrolases"/>
    <property type="match status" value="1"/>
</dbReference>
<evidence type="ECO:0000313" key="3">
    <source>
        <dbReference type="Proteomes" id="UP000199520"/>
    </source>
</evidence>
<reference evidence="3" key="1">
    <citation type="submission" date="2016-10" db="EMBL/GenBank/DDBJ databases">
        <authorList>
            <person name="Varghese N."/>
            <person name="Submissions S."/>
        </authorList>
    </citation>
    <scope>NUCLEOTIDE SEQUENCE [LARGE SCALE GENOMIC DNA]</scope>
    <source>
        <strain evidence="3">DSM 13327</strain>
    </source>
</reference>
<keyword evidence="3" id="KW-1185">Reference proteome</keyword>
<sequence>MRPLRIQIKNFGAIPYTDIDLSNTDIAVICGPNGAGKSTAFTIAPMFARYHKTWH</sequence>